<dbReference type="InterPro" id="IPR036020">
    <property type="entry name" value="WW_dom_sf"/>
</dbReference>
<feature type="compositionally biased region" description="Polar residues" evidence="11">
    <location>
        <begin position="297"/>
        <end position="319"/>
    </location>
</feature>
<dbReference type="SMART" id="SM00239">
    <property type="entry name" value="C2"/>
    <property type="match status" value="1"/>
</dbReference>
<dbReference type="InterPro" id="IPR050409">
    <property type="entry name" value="E3_ubiq-protein_ligase"/>
</dbReference>
<feature type="domain" description="WW" evidence="13">
    <location>
        <begin position="435"/>
        <end position="468"/>
    </location>
</feature>
<feature type="region of interest" description="Disordered" evidence="11">
    <location>
        <begin position="339"/>
        <end position="383"/>
    </location>
</feature>
<dbReference type="PROSITE" id="PS50020">
    <property type="entry name" value="WW_DOMAIN_2"/>
    <property type="match status" value="3"/>
</dbReference>
<feature type="domain" description="HECT" evidence="14">
    <location>
        <begin position="524"/>
        <end position="857"/>
    </location>
</feature>
<comment type="pathway">
    <text evidence="3 8">Protein modification; protein ubiquitination.</text>
</comment>
<dbReference type="PIRSF" id="PIRSF001569">
    <property type="entry name" value="E3_ub_ligase_SMURF1"/>
    <property type="match status" value="1"/>
</dbReference>
<evidence type="ECO:0000259" key="12">
    <source>
        <dbReference type="PROSITE" id="PS50004"/>
    </source>
</evidence>
<evidence type="ECO:0000256" key="5">
    <source>
        <dbReference type="ARBA" id="ARBA00022679"/>
    </source>
</evidence>
<evidence type="ECO:0000313" key="15">
    <source>
        <dbReference type="EMBL" id="RDB24123.1"/>
    </source>
</evidence>
<dbReference type="InterPro" id="IPR035892">
    <property type="entry name" value="C2_domain_sf"/>
</dbReference>
<dbReference type="SUPFAM" id="SSF49562">
    <property type="entry name" value="C2 domain (Calcium/lipid-binding domain, CaLB)"/>
    <property type="match status" value="1"/>
</dbReference>
<dbReference type="GO" id="GO:0006886">
    <property type="term" value="P:intracellular protein transport"/>
    <property type="evidence" value="ECO:0007669"/>
    <property type="project" value="UniProtKB-ARBA"/>
</dbReference>
<dbReference type="InterPro" id="IPR000008">
    <property type="entry name" value="C2_dom"/>
</dbReference>
<dbReference type="PROSITE" id="PS01159">
    <property type="entry name" value="WW_DOMAIN_1"/>
    <property type="match status" value="3"/>
</dbReference>
<dbReference type="Gene3D" id="3.30.2160.10">
    <property type="entry name" value="Hect, E3 ligase catalytic domain"/>
    <property type="match status" value="1"/>
</dbReference>
<dbReference type="SUPFAM" id="SSF51045">
    <property type="entry name" value="WW domain"/>
    <property type="match status" value="3"/>
</dbReference>
<keyword evidence="5 8" id="KW-0808">Transferase</keyword>
<dbReference type="FunFam" id="2.60.40.150:FF:000156">
    <property type="entry name" value="E3 ubiquitin-protein ligase"/>
    <property type="match status" value="1"/>
</dbReference>
<comment type="subcellular location">
    <subcellularLocation>
        <location evidence="2">Cytoplasm</location>
    </subcellularLocation>
</comment>
<evidence type="ECO:0000256" key="8">
    <source>
        <dbReference type="PIRNR" id="PIRNR001569"/>
    </source>
</evidence>
<dbReference type="SMART" id="SM00119">
    <property type="entry name" value="HECTc"/>
    <property type="match status" value="1"/>
</dbReference>
<organism evidence="15 16">
    <name type="scientific">Hypsizygus marmoreus</name>
    <name type="common">White beech mushroom</name>
    <name type="synonym">Agaricus marmoreus</name>
    <dbReference type="NCBI Taxonomy" id="39966"/>
    <lineage>
        <taxon>Eukaryota</taxon>
        <taxon>Fungi</taxon>
        <taxon>Dikarya</taxon>
        <taxon>Basidiomycota</taxon>
        <taxon>Agaricomycotina</taxon>
        <taxon>Agaricomycetes</taxon>
        <taxon>Agaricomycetidae</taxon>
        <taxon>Agaricales</taxon>
        <taxon>Tricholomatineae</taxon>
        <taxon>Lyophyllaceae</taxon>
        <taxon>Hypsizygus</taxon>
    </lineage>
</organism>
<keyword evidence="4" id="KW-0963">Cytoplasm</keyword>
<dbReference type="SMART" id="SM00456">
    <property type="entry name" value="WW"/>
    <property type="match status" value="3"/>
</dbReference>
<dbReference type="STRING" id="39966.A0A369JWU1"/>
<dbReference type="GO" id="GO:0016567">
    <property type="term" value="P:protein ubiquitination"/>
    <property type="evidence" value="ECO:0007669"/>
    <property type="project" value="UniProtKB-UniPathway"/>
</dbReference>
<dbReference type="PROSITE" id="PS50237">
    <property type="entry name" value="HECT"/>
    <property type="match status" value="1"/>
</dbReference>
<feature type="domain" description="WW" evidence="13">
    <location>
        <begin position="377"/>
        <end position="410"/>
    </location>
</feature>
<comment type="catalytic activity">
    <reaction evidence="1 8">
        <text>S-ubiquitinyl-[E2 ubiquitin-conjugating enzyme]-L-cysteine + [acceptor protein]-L-lysine = [E2 ubiquitin-conjugating enzyme]-L-cysteine + N(6)-ubiquitinyl-[acceptor protein]-L-lysine.</text>
        <dbReference type="EC" id="2.3.2.26"/>
    </reaction>
</comment>
<dbReference type="InterPro" id="IPR035983">
    <property type="entry name" value="Hect_E3_ubiquitin_ligase"/>
</dbReference>
<dbReference type="GO" id="GO:0007034">
    <property type="term" value="P:vacuolar transport"/>
    <property type="evidence" value="ECO:0007669"/>
    <property type="project" value="UniProtKB-ARBA"/>
</dbReference>
<sequence>MSVPPPAVLRKKIRITVVAADGLSKRDVFRLPDPFAVITVDAEQTHTTSVIKKTLNPYWNESFDVTVKESSVIAVQIFDQRKFKRKDQGFLGVVNVRVSDVLDLELDGHEMLTLDLKKSNDNLVVHGKLIMYLSTNVSQPISNPGPSQVNGLNTALSDMGLNNSPAASTSNLALQPGTSTSALSRVPSSHATGTEHMSVVQPSPNPSPAATTEIEQATQPSSSRPTSTTSQTASTGPPVTTAAPSTGISTSAGTAAQNAQMRNFNPNVDQYGPLPPGWERRIDPLARTYYVDHNTRTTTWNRPSASAAVNNNAQDNETNAARDQHSRRILADDLLEASNPNYRASSGPGSTSTPAAQAAPATTPAAITTGTTTAGSGSLPNGWEERYTPEGRPYYVDHNTRTTTWVDPRRQTIIRVMGPGGQGSNLQPQTISQLGPLPSGWEMRLTSTARVYFVDHNTKTTTWDDPRLPSTLDANVPQYKRDFRRKLIYFRSQPAMRAQPGNCQIKIRRNHIFEDSYAEIMRQTPNDLKKRLMIKFDGEDGLDYGGLSREFFFLLSHEMFNPFYCLFEYSAHDNYTLQINPASGVNPEHLNYFKFIGRCLGLGIFHRRFLDAYFIVSFYKMILKKKVTLSDLESVDAELHRGMTWMLENDITDIIDETFTTVEERFGEMVTIELKPGGADIPVTEENKKEYVEHVVDYRISKRVKEQFEAFMSGFSELIPQDLITVFDERELELLIGGMSEIDVDDWTKFTDYRGYEMNDDVIQWFWKCVRSWPPERKSRLLQFATGTSRIPVNGFKDLQGSDGPRRFTIEKSGDPSQLPKSHTCFNRIDLPPYKDYASLEQKLTLAVEETVGFGQE</sequence>
<evidence type="ECO:0000259" key="14">
    <source>
        <dbReference type="PROSITE" id="PS50237"/>
    </source>
</evidence>
<reference evidence="15" key="1">
    <citation type="submission" date="2018-04" db="EMBL/GenBank/DDBJ databases">
        <title>Whole genome sequencing of Hypsizygus marmoreus.</title>
        <authorList>
            <person name="Choi I.-G."/>
            <person name="Min B."/>
            <person name="Kim J.-G."/>
            <person name="Kim S."/>
            <person name="Oh Y.-L."/>
            <person name="Kong W.-S."/>
            <person name="Park H."/>
            <person name="Jeong J."/>
            <person name="Song E.-S."/>
        </authorList>
    </citation>
    <scope>NUCLEOTIDE SEQUENCE [LARGE SCALE GENOMIC DNA]</scope>
    <source>
        <strain evidence="15">51987-8</strain>
    </source>
</reference>
<comment type="caution">
    <text evidence="15">The sequence shown here is derived from an EMBL/GenBank/DDBJ whole genome shotgun (WGS) entry which is preliminary data.</text>
</comment>
<feature type="compositionally biased region" description="Low complexity" evidence="11">
    <location>
        <begin position="216"/>
        <end position="235"/>
    </location>
</feature>
<keyword evidence="16" id="KW-1185">Reference proteome</keyword>
<dbReference type="UniPathway" id="UPA00143"/>
<dbReference type="InterPro" id="IPR000569">
    <property type="entry name" value="HECT_dom"/>
</dbReference>
<dbReference type="CDD" id="cd00078">
    <property type="entry name" value="HECTc"/>
    <property type="match status" value="1"/>
</dbReference>
<feature type="region of interest" description="Disordered" evidence="11">
    <location>
        <begin position="297"/>
        <end position="325"/>
    </location>
</feature>
<evidence type="ECO:0000256" key="1">
    <source>
        <dbReference type="ARBA" id="ARBA00000885"/>
    </source>
</evidence>
<feature type="region of interest" description="Disordered" evidence="11">
    <location>
        <begin position="141"/>
        <end position="254"/>
    </location>
</feature>
<feature type="active site" description="Glycyl thioester intermediate" evidence="9 10">
    <location>
        <position position="825"/>
    </location>
</feature>
<proteinExistence type="predicted"/>
<dbReference type="SUPFAM" id="SSF56204">
    <property type="entry name" value="Hect, E3 ligase catalytic domain"/>
    <property type="match status" value="1"/>
</dbReference>
<feature type="compositionally biased region" description="Low complexity" evidence="11">
    <location>
        <begin position="348"/>
        <end position="378"/>
    </location>
</feature>
<evidence type="ECO:0000256" key="9">
    <source>
        <dbReference type="PIRSR" id="PIRSR001569-1"/>
    </source>
</evidence>
<evidence type="ECO:0000313" key="16">
    <source>
        <dbReference type="Proteomes" id="UP000076154"/>
    </source>
</evidence>
<dbReference type="GO" id="GO:0061630">
    <property type="term" value="F:ubiquitin protein ligase activity"/>
    <property type="evidence" value="ECO:0007669"/>
    <property type="project" value="UniProtKB-EC"/>
</dbReference>
<dbReference type="FunFam" id="3.30.2160.10:FF:000001">
    <property type="entry name" value="E3 ubiquitin-protein ligase NEDD4-like"/>
    <property type="match status" value="1"/>
</dbReference>
<feature type="compositionally biased region" description="Polar residues" evidence="11">
    <location>
        <begin position="242"/>
        <end position="254"/>
    </location>
</feature>
<dbReference type="FunFam" id="3.30.2410.10:FF:000001">
    <property type="entry name" value="E3 ubiquitin-protein ligase NEDD4-like"/>
    <property type="match status" value="1"/>
</dbReference>
<dbReference type="GO" id="GO:0005737">
    <property type="term" value="C:cytoplasm"/>
    <property type="evidence" value="ECO:0007669"/>
    <property type="project" value="UniProtKB-SubCell"/>
</dbReference>
<evidence type="ECO:0000256" key="2">
    <source>
        <dbReference type="ARBA" id="ARBA00004496"/>
    </source>
</evidence>
<accession>A0A369JWU1</accession>
<gene>
    <name evidence="15" type="primary">hulA_0</name>
    <name evidence="15" type="ORF">Hypma_008787</name>
</gene>
<dbReference type="FunCoup" id="A0A369JWU1">
    <property type="interactions" value="438"/>
</dbReference>
<dbReference type="EC" id="2.3.2.26" evidence="8"/>
<protein>
    <recommendedName>
        <fullName evidence="8">E3 ubiquitin-protein ligase</fullName>
        <ecNumber evidence="8">2.3.2.26</ecNumber>
    </recommendedName>
</protein>
<evidence type="ECO:0000256" key="6">
    <source>
        <dbReference type="ARBA" id="ARBA00022737"/>
    </source>
</evidence>
<dbReference type="GO" id="GO:0006511">
    <property type="term" value="P:ubiquitin-dependent protein catabolic process"/>
    <property type="evidence" value="ECO:0007669"/>
    <property type="project" value="InterPro"/>
</dbReference>
<dbReference type="CDD" id="cd00201">
    <property type="entry name" value="WW"/>
    <property type="match status" value="3"/>
</dbReference>
<dbReference type="Pfam" id="PF00632">
    <property type="entry name" value="HECT"/>
    <property type="match status" value="1"/>
</dbReference>
<dbReference type="Pfam" id="PF00168">
    <property type="entry name" value="C2"/>
    <property type="match status" value="1"/>
</dbReference>
<dbReference type="GO" id="GO:0072666">
    <property type="term" value="P:establishment of protein localization to vacuole"/>
    <property type="evidence" value="ECO:0007669"/>
    <property type="project" value="UniProtKB-ARBA"/>
</dbReference>
<dbReference type="InterPro" id="IPR001202">
    <property type="entry name" value="WW_dom"/>
</dbReference>
<dbReference type="InterPro" id="IPR024928">
    <property type="entry name" value="E3_ub_ligase_SMURF1"/>
</dbReference>
<dbReference type="FunFam" id="3.90.1750.10:FF:000005">
    <property type="entry name" value="E3 ubiquitin-protein ligase"/>
    <property type="match status" value="1"/>
</dbReference>
<feature type="domain" description="WW" evidence="13">
    <location>
        <begin position="272"/>
        <end position="305"/>
    </location>
</feature>
<evidence type="ECO:0000256" key="11">
    <source>
        <dbReference type="SAM" id="MobiDB-lite"/>
    </source>
</evidence>
<dbReference type="PANTHER" id="PTHR11254">
    <property type="entry name" value="HECT DOMAIN UBIQUITIN-PROTEIN LIGASE"/>
    <property type="match status" value="1"/>
</dbReference>
<evidence type="ECO:0000259" key="13">
    <source>
        <dbReference type="PROSITE" id="PS50020"/>
    </source>
</evidence>
<dbReference type="InParanoid" id="A0A369JWU1"/>
<dbReference type="Gene3D" id="2.20.70.10">
    <property type="match status" value="2"/>
</dbReference>
<dbReference type="FunFam" id="2.20.70.10:FF:000011">
    <property type="entry name" value="E3 ubiquitin-protein ligase"/>
    <property type="match status" value="1"/>
</dbReference>
<dbReference type="FunFam" id="2.20.70.10:FF:000017">
    <property type="entry name" value="E3 ubiquitin-protein ligase"/>
    <property type="match status" value="1"/>
</dbReference>
<dbReference type="PANTHER" id="PTHR11254:SF440">
    <property type="entry name" value="E3 UBIQUITIN-PROTEIN LIGASE NEDD-4"/>
    <property type="match status" value="1"/>
</dbReference>
<evidence type="ECO:0000256" key="3">
    <source>
        <dbReference type="ARBA" id="ARBA00004906"/>
    </source>
</evidence>
<keyword evidence="7 8" id="KW-0833">Ubl conjugation pathway</keyword>
<dbReference type="Gene3D" id="3.30.2410.10">
    <property type="entry name" value="Hect, E3 ligase catalytic domain"/>
    <property type="match status" value="1"/>
</dbReference>
<evidence type="ECO:0000256" key="7">
    <source>
        <dbReference type="ARBA" id="ARBA00022786"/>
    </source>
</evidence>
<dbReference type="OrthoDB" id="8068875at2759"/>
<dbReference type="Gene3D" id="3.90.1750.10">
    <property type="entry name" value="Hect, E3 ligase catalytic domains"/>
    <property type="match status" value="1"/>
</dbReference>
<dbReference type="AlphaFoldDB" id="A0A369JWU1"/>
<feature type="domain" description="C2" evidence="12">
    <location>
        <begin position="1"/>
        <end position="114"/>
    </location>
</feature>
<dbReference type="CDD" id="cd08382">
    <property type="entry name" value="C2_Smurf-like"/>
    <property type="match status" value="1"/>
</dbReference>
<dbReference type="Gene3D" id="2.60.40.150">
    <property type="entry name" value="C2 domain"/>
    <property type="match status" value="1"/>
</dbReference>
<dbReference type="Proteomes" id="UP000076154">
    <property type="component" value="Unassembled WGS sequence"/>
</dbReference>
<dbReference type="Pfam" id="PF00397">
    <property type="entry name" value="WW"/>
    <property type="match status" value="3"/>
</dbReference>
<evidence type="ECO:0000256" key="10">
    <source>
        <dbReference type="PROSITE-ProRule" id="PRU00104"/>
    </source>
</evidence>
<evidence type="ECO:0000256" key="4">
    <source>
        <dbReference type="ARBA" id="ARBA00022490"/>
    </source>
</evidence>
<keyword evidence="6" id="KW-0677">Repeat</keyword>
<name>A0A369JWU1_HYPMA</name>
<dbReference type="EMBL" id="LUEZ02000045">
    <property type="protein sequence ID" value="RDB24123.1"/>
    <property type="molecule type" value="Genomic_DNA"/>
</dbReference>
<feature type="compositionally biased region" description="Polar residues" evidence="11">
    <location>
        <begin position="141"/>
        <end position="192"/>
    </location>
</feature>
<dbReference type="PROSITE" id="PS50004">
    <property type="entry name" value="C2"/>
    <property type="match status" value="1"/>
</dbReference>